<comment type="pathway">
    <text evidence="1">Cell wall biogenesis; peptidoglycan recycling.</text>
</comment>
<evidence type="ECO:0000256" key="1">
    <source>
        <dbReference type="HAMAP-Rule" id="MF_01270"/>
    </source>
</evidence>
<dbReference type="GO" id="GO:0009254">
    <property type="term" value="P:peptidoglycan turnover"/>
    <property type="evidence" value="ECO:0007669"/>
    <property type="project" value="UniProtKB-UniRule"/>
</dbReference>
<evidence type="ECO:0000313" key="2">
    <source>
        <dbReference type="EMBL" id="MPV86859.1"/>
    </source>
</evidence>
<dbReference type="Pfam" id="PF03702">
    <property type="entry name" value="AnmK"/>
    <property type="match status" value="1"/>
</dbReference>
<evidence type="ECO:0000313" key="3">
    <source>
        <dbReference type="Proteomes" id="UP000471298"/>
    </source>
</evidence>
<keyword evidence="1" id="KW-0119">Carbohydrate metabolism</keyword>
<comment type="pathway">
    <text evidence="1">Amino-sugar metabolism; 1,6-anhydro-N-acetylmuramate degradation.</text>
</comment>
<dbReference type="PANTHER" id="PTHR30605">
    <property type="entry name" value="ANHYDRO-N-ACETYLMURAMIC ACID KINASE"/>
    <property type="match status" value="1"/>
</dbReference>
<dbReference type="InParanoid" id="A0A6N7EZR5"/>
<keyword evidence="1" id="KW-0067">ATP-binding</keyword>
<comment type="function">
    <text evidence="1">Catalyzes the specific phosphorylation of 1,6-anhydro-N-acetylmuramic acid (anhMurNAc) with the simultaneous cleavage of the 1,6-anhydro ring, generating MurNAc-6-P. Is required for the utilization of anhMurNAc either imported from the medium or derived from its own cell wall murein, and thus plays a role in cell wall recycling.</text>
</comment>
<dbReference type="EC" id="2.7.1.170" evidence="1"/>
<dbReference type="Proteomes" id="UP000471298">
    <property type="component" value="Unassembled WGS sequence"/>
</dbReference>
<dbReference type="EMBL" id="WHNW01000012">
    <property type="protein sequence ID" value="MPV86859.1"/>
    <property type="molecule type" value="Genomic_DNA"/>
</dbReference>
<dbReference type="GO" id="GO:0016301">
    <property type="term" value="F:kinase activity"/>
    <property type="evidence" value="ECO:0007669"/>
    <property type="project" value="UniProtKB-KW"/>
</dbReference>
<dbReference type="AlphaFoldDB" id="A0A6N7EZR5"/>
<keyword evidence="1 2" id="KW-0808">Transferase</keyword>
<accession>A0A6N7EZR5</accession>
<dbReference type="NCBIfam" id="NF007139">
    <property type="entry name" value="PRK09585.1-3"/>
    <property type="match status" value="1"/>
</dbReference>
<proteinExistence type="inferred from homology"/>
<dbReference type="GO" id="GO:0016773">
    <property type="term" value="F:phosphotransferase activity, alcohol group as acceptor"/>
    <property type="evidence" value="ECO:0007669"/>
    <property type="project" value="UniProtKB-UniRule"/>
</dbReference>
<comment type="similarity">
    <text evidence="1">Belongs to the anhydro-N-acetylmuramic acid kinase family.</text>
</comment>
<dbReference type="UniPathway" id="UPA00544"/>
<dbReference type="GO" id="GO:0097175">
    <property type="term" value="P:1,6-anhydro-N-acetyl-beta-muramic acid catabolic process"/>
    <property type="evidence" value="ECO:0007669"/>
    <property type="project" value="UniProtKB-UniRule"/>
</dbReference>
<dbReference type="FunCoup" id="A0A6N7EZR5">
    <property type="interactions" value="39"/>
</dbReference>
<feature type="binding site" evidence="1">
    <location>
        <begin position="4"/>
        <end position="11"/>
    </location>
    <ligand>
        <name>ATP</name>
        <dbReference type="ChEBI" id="CHEBI:30616"/>
    </ligand>
</feature>
<dbReference type="InterPro" id="IPR005338">
    <property type="entry name" value="Anhydro_N_Ac-Mur_kinase"/>
</dbReference>
<keyword evidence="3" id="KW-1185">Reference proteome</keyword>
<dbReference type="InterPro" id="IPR043129">
    <property type="entry name" value="ATPase_NBD"/>
</dbReference>
<name>A0A6N7EZR5_9GAMM</name>
<dbReference type="UniPathway" id="UPA00343"/>
<gene>
    <name evidence="1" type="primary">anmK</name>
    <name evidence="2" type="ORF">GCU85_08990</name>
</gene>
<protein>
    <recommendedName>
        <fullName evidence="1">Anhydro-N-acetylmuramic acid kinase</fullName>
        <ecNumber evidence="1">2.7.1.170</ecNumber>
    </recommendedName>
    <alternativeName>
        <fullName evidence="1">AnhMurNAc kinase</fullName>
    </alternativeName>
</protein>
<dbReference type="Gene3D" id="3.30.420.40">
    <property type="match status" value="2"/>
</dbReference>
<keyword evidence="1" id="KW-0547">Nucleotide-binding</keyword>
<dbReference type="GO" id="GO:0006040">
    <property type="term" value="P:amino sugar metabolic process"/>
    <property type="evidence" value="ECO:0007669"/>
    <property type="project" value="InterPro"/>
</dbReference>
<reference evidence="2 3" key="1">
    <citation type="submission" date="2019-10" db="EMBL/GenBank/DDBJ databases">
        <title>Cardiobacteriales fam. a chemoheterotrophic member of the order Cardiobacteriales, and proposal of Cardiobacteriales fam. nov.</title>
        <authorList>
            <person name="Wang C."/>
        </authorList>
    </citation>
    <scope>NUCLEOTIDE SEQUENCE [LARGE SCALE GENOMIC DNA]</scope>
    <source>
        <strain evidence="2 3">ML27</strain>
    </source>
</reference>
<dbReference type="GO" id="GO:0005524">
    <property type="term" value="F:ATP binding"/>
    <property type="evidence" value="ECO:0007669"/>
    <property type="project" value="UniProtKB-UniRule"/>
</dbReference>
<comment type="caution">
    <text evidence="2">The sequence shown here is derived from an EMBL/GenBank/DDBJ whole genome shotgun (WGS) entry which is preliminary data.</text>
</comment>
<organism evidence="2 3">
    <name type="scientific">Ostreibacterium oceani</name>
    <dbReference type="NCBI Taxonomy" id="2654998"/>
    <lineage>
        <taxon>Bacteria</taxon>
        <taxon>Pseudomonadati</taxon>
        <taxon>Pseudomonadota</taxon>
        <taxon>Gammaproteobacteria</taxon>
        <taxon>Cardiobacteriales</taxon>
        <taxon>Ostreibacteriaceae</taxon>
        <taxon>Ostreibacterium</taxon>
    </lineage>
</organism>
<dbReference type="SUPFAM" id="SSF53067">
    <property type="entry name" value="Actin-like ATPase domain"/>
    <property type="match status" value="1"/>
</dbReference>
<dbReference type="HAMAP" id="MF_01270">
    <property type="entry name" value="AnhMurNAc_kinase"/>
    <property type="match status" value="1"/>
</dbReference>
<keyword evidence="1 2" id="KW-0418">Kinase</keyword>
<comment type="catalytic activity">
    <reaction evidence="1">
        <text>1,6-anhydro-N-acetyl-beta-muramate + ATP + H2O = N-acetyl-D-muramate 6-phosphate + ADP + H(+)</text>
        <dbReference type="Rhea" id="RHEA:24952"/>
        <dbReference type="ChEBI" id="CHEBI:15377"/>
        <dbReference type="ChEBI" id="CHEBI:15378"/>
        <dbReference type="ChEBI" id="CHEBI:30616"/>
        <dbReference type="ChEBI" id="CHEBI:58690"/>
        <dbReference type="ChEBI" id="CHEBI:58722"/>
        <dbReference type="ChEBI" id="CHEBI:456216"/>
        <dbReference type="EC" id="2.7.1.170"/>
    </reaction>
</comment>
<dbReference type="PANTHER" id="PTHR30605:SF0">
    <property type="entry name" value="ANHYDRO-N-ACETYLMURAMIC ACID KINASE"/>
    <property type="match status" value="1"/>
</dbReference>
<sequence>MMSGTSLDGVDAVIMQANDSDWQVKGHVNVPFPTALRSQLYALNSSQENELDVACRAEIALTTCYANAYQRLLEAVKIKPEAIAAIGAHGQTIRHAIDAETPYTLQLLDGARLSYLTKQTVVCDFRRKDVAAGGQGAPLAPYFHQALFGHRLTGDEPMQSAAAMVNIGGISNISIFSINTENATAANFASPLGLPLGFDAGPGNALMDDWIALHQGKTYDHDGEWASQGQVLPELLARCLSDDYFSRPPPKSTGRDYFHLDWLTTYLQGNEAPVDVMRTLARLTAQSIVNALSDALPSALPGATGQLIASGGGAKNPLLLQELSHCLQSCGRQTKVTTTAVLGVDVQQVEAAGFAILASKTLSRQPIDTREMTGSASPVLLGAVYFSD</sequence>